<evidence type="ECO:0000256" key="6">
    <source>
        <dbReference type="ARBA" id="ARBA00022989"/>
    </source>
</evidence>
<dbReference type="Proteomes" id="UP001159364">
    <property type="component" value="Linkage Group LG12"/>
</dbReference>
<dbReference type="PROSITE" id="PS50836">
    <property type="entry name" value="DOMON"/>
    <property type="match status" value="1"/>
</dbReference>
<dbReference type="SMART" id="SM00664">
    <property type="entry name" value="DoH"/>
    <property type="match status" value="1"/>
</dbReference>
<protein>
    <recommendedName>
        <fullName evidence="14">Cytochrome b561 and DOMON domain-containing protein</fullName>
    </recommendedName>
</protein>
<dbReference type="InterPro" id="IPR006593">
    <property type="entry name" value="Cyt_b561/ferric_Rdtase_TM"/>
</dbReference>
<keyword evidence="5" id="KW-0249">Electron transport</keyword>
<keyword evidence="2" id="KW-0813">Transport</keyword>
<dbReference type="PANTHER" id="PTHR23130">
    <property type="entry name" value="CYTOCHROME B561 AND DOMON DOMAIN-CONTAINING PROTEIN"/>
    <property type="match status" value="1"/>
</dbReference>
<keyword evidence="7 8" id="KW-0472">Membrane</keyword>
<evidence type="ECO:0000313" key="13">
    <source>
        <dbReference type="Proteomes" id="UP001159364"/>
    </source>
</evidence>
<keyword evidence="13" id="KW-1185">Reference proteome</keyword>
<feature type="domain" description="Cytochrome b561" evidence="11">
    <location>
        <begin position="170"/>
        <end position="362"/>
    </location>
</feature>
<accession>A0AAV8S7Z3</accession>
<feature type="signal peptide" evidence="9">
    <location>
        <begin position="1"/>
        <end position="23"/>
    </location>
</feature>
<dbReference type="Pfam" id="PF03188">
    <property type="entry name" value="Cytochrom_B561"/>
    <property type="match status" value="1"/>
</dbReference>
<feature type="domain" description="DOMON" evidence="10">
    <location>
        <begin position="53"/>
        <end position="166"/>
    </location>
</feature>
<keyword evidence="6 8" id="KW-1133">Transmembrane helix</keyword>
<evidence type="ECO:0000256" key="5">
    <source>
        <dbReference type="ARBA" id="ARBA00022982"/>
    </source>
</evidence>
<dbReference type="CDD" id="cd09631">
    <property type="entry name" value="DOMON_DOH"/>
    <property type="match status" value="1"/>
</dbReference>
<feature type="transmembrane region" description="Helical" evidence="8">
    <location>
        <begin position="208"/>
        <end position="228"/>
    </location>
</feature>
<evidence type="ECO:0000259" key="11">
    <source>
        <dbReference type="PROSITE" id="PS50939"/>
    </source>
</evidence>
<dbReference type="EMBL" id="JAIWQS010000012">
    <property type="protein sequence ID" value="KAJ8748173.1"/>
    <property type="molecule type" value="Genomic_DNA"/>
</dbReference>
<evidence type="ECO:0000259" key="10">
    <source>
        <dbReference type="PROSITE" id="PS50836"/>
    </source>
</evidence>
<evidence type="ECO:0000256" key="8">
    <source>
        <dbReference type="SAM" id="Phobius"/>
    </source>
</evidence>
<feature type="transmembrane region" description="Helical" evidence="8">
    <location>
        <begin position="313"/>
        <end position="331"/>
    </location>
</feature>
<feature type="chain" id="PRO_5043507810" description="Cytochrome b561 and DOMON domain-containing protein" evidence="9">
    <location>
        <begin position="24"/>
        <end position="362"/>
    </location>
</feature>
<dbReference type="SUPFAM" id="SSF49344">
    <property type="entry name" value="CBD9-like"/>
    <property type="match status" value="1"/>
</dbReference>
<name>A0AAV8S7Z3_9ROSI</name>
<evidence type="ECO:0000256" key="3">
    <source>
        <dbReference type="ARBA" id="ARBA00022692"/>
    </source>
</evidence>
<evidence type="ECO:0000313" key="12">
    <source>
        <dbReference type="EMBL" id="KAJ8748173.1"/>
    </source>
</evidence>
<evidence type="ECO:0008006" key="14">
    <source>
        <dbReference type="Google" id="ProtNLM"/>
    </source>
</evidence>
<dbReference type="Gene3D" id="1.20.120.1770">
    <property type="match status" value="1"/>
</dbReference>
<proteinExistence type="predicted"/>
<dbReference type="CDD" id="cd08760">
    <property type="entry name" value="Cyt_b561_FRRS1_like"/>
    <property type="match status" value="1"/>
</dbReference>
<evidence type="ECO:0000256" key="1">
    <source>
        <dbReference type="ARBA" id="ARBA00004370"/>
    </source>
</evidence>
<comment type="subcellular location">
    <subcellularLocation>
        <location evidence="1">Membrane</location>
    </subcellularLocation>
</comment>
<dbReference type="Pfam" id="PF03351">
    <property type="entry name" value="DOMON"/>
    <property type="match status" value="1"/>
</dbReference>
<dbReference type="PROSITE" id="PS50939">
    <property type="entry name" value="CYTOCHROME_B561"/>
    <property type="match status" value="1"/>
</dbReference>
<keyword evidence="4 9" id="KW-0732">Signal</keyword>
<comment type="caution">
    <text evidence="12">The sequence shown here is derived from an EMBL/GenBank/DDBJ whole genome shotgun (WGS) entry which is preliminary data.</text>
</comment>
<feature type="transmembrane region" description="Helical" evidence="8">
    <location>
        <begin position="235"/>
        <end position="262"/>
    </location>
</feature>
<feature type="transmembrane region" description="Helical" evidence="8">
    <location>
        <begin position="274"/>
        <end position="292"/>
    </location>
</feature>
<evidence type="ECO:0000256" key="4">
    <source>
        <dbReference type="ARBA" id="ARBA00022729"/>
    </source>
</evidence>
<dbReference type="PANTHER" id="PTHR23130:SF171">
    <property type="entry name" value="OS01G0895300 PROTEIN"/>
    <property type="match status" value="1"/>
</dbReference>
<reference evidence="12 13" key="1">
    <citation type="submission" date="2021-09" db="EMBL/GenBank/DDBJ databases">
        <title>Genomic insights and catalytic innovation underlie evolution of tropane alkaloids biosynthesis.</title>
        <authorList>
            <person name="Wang Y.-J."/>
            <person name="Tian T."/>
            <person name="Huang J.-P."/>
            <person name="Huang S.-X."/>
        </authorList>
    </citation>
    <scope>NUCLEOTIDE SEQUENCE [LARGE SCALE GENOMIC DNA]</scope>
    <source>
        <strain evidence="12">KIB-2018</strain>
        <tissue evidence="12">Leaf</tissue>
    </source>
</reference>
<evidence type="ECO:0000256" key="7">
    <source>
        <dbReference type="ARBA" id="ARBA00023136"/>
    </source>
</evidence>
<sequence>MKTSNAFLTVFFALWSLSNIASAQTDSCSSNLNLSGLPFDQSSLHCISVWSSEDYILRYSQASSDTWNFVLSAPDSNSYVAMGFSVTGSMVGSSAVVGWVSPTDGTGVIKQYYLGGQTPSQVVPDQGKLNINSSMILSQSSRLYLAFQLNTAQPSSRQIFSVGPTGFSPSAPSYSLREHREKVQVGLNYVTGQSSVKSSYTSLRRGHGVLNMVGWGILMLIGAMVASFMREWDPLWFYAHMCIQSIGFVLGVVGVICGLVLQNRISAHVPTHKAIGIFILVLGCLQVMAILARPNVSSKVRRYWNWYHHSGGRVLIIFAVANVFYGIHLGGEGRSWNVGYAVVLALLFVVSVVLGVRMWKRK</sequence>
<dbReference type="SMART" id="SM00665">
    <property type="entry name" value="B561"/>
    <property type="match status" value="1"/>
</dbReference>
<gene>
    <name evidence="12" type="ORF">K2173_000581</name>
</gene>
<evidence type="ECO:0000256" key="9">
    <source>
        <dbReference type="SAM" id="SignalP"/>
    </source>
</evidence>
<dbReference type="AlphaFoldDB" id="A0AAV8S7Z3"/>
<feature type="transmembrane region" description="Helical" evidence="8">
    <location>
        <begin position="337"/>
        <end position="356"/>
    </location>
</feature>
<organism evidence="12 13">
    <name type="scientific">Erythroxylum novogranatense</name>
    <dbReference type="NCBI Taxonomy" id="1862640"/>
    <lineage>
        <taxon>Eukaryota</taxon>
        <taxon>Viridiplantae</taxon>
        <taxon>Streptophyta</taxon>
        <taxon>Embryophyta</taxon>
        <taxon>Tracheophyta</taxon>
        <taxon>Spermatophyta</taxon>
        <taxon>Magnoliopsida</taxon>
        <taxon>eudicotyledons</taxon>
        <taxon>Gunneridae</taxon>
        <taxon>Pentapetalae</taxon>
        <taxon>rosids</taxon>
        <taxon>fabids</taxon>
        <taxon>Malpighiales</taxon>
        <taxon>Erythroxylaceae</taxon>
        <taxon>Erythroxylum</taxon>
    </lineage>
</organism>
<dbReference type="GO" id="GO:0016020">
    <property type="term" value="C:membrane"/>
    <property type="evidence" value="ECO:0007669"/>
    <property type="project" value="UniProtKB-SubCell"/>
</dbReference>
<dbReference type="InterPro" id="IPR045266">
    <property type="entry name" value="DOH_DOMON"/>
</dbReference>
<evidence type="ECO:0000256" key="2">
    <source>
        <dbReference type="ARBA" id="ARBA00022448"/>
    </source>
</evidence>
<keyword evidence="3 8" id="KW-0812">Transmembrane</keyword>
<dbReference type="InterPro" id="IPR005018">
    <property type="entry name" value="DOMON_domain"/>
</dbReference>